<gene>
    <name evidence="1" type="ORF">RhiirA4_476869</name>
</gene>
<dbReference type="VEuPathDB" id="FungiDB:FUN_012391"/>
<dbReference type="AlphaFoldDB" id="A0A2I1HCA0"/>
<comment type="caution">
    <text evidence="1">The sequence shown here is derived from an EMBL/GenBank/DDBJ whole genome shotgun (WGS) entry which is preliminary data.</text>
</comment>
<reference evidence="1 2" key="1">
    <citation type="submission" date="2015-10" db="EMBL/GenBank/DDBJ databases">
        <title>Genome analyses suggest a sexual origin of heterokaryosis in a supposedly ancient asexual fungus.</title>
        <authorList>
            <person name="Ropars J."/>
            <person name="Sedzielewska K."/>
            <person name="Noel J."/>
            <person name="Charron P."/>
            <person name="Farinelli L."/>
            <person name="Marton T."/>
            <person name="Kruger M."/>
            <person name="Pelin A."/>
            <person name="Brachmann A."/>
            <person name="Corradi N."/>
        </authorList>
    </citation>
    <scope>NUCLEOTIDE SEQUENCE [LARGE SCALE GENOMIC DNA]</scope>
    <source>
        <strain evidence="1 2">A4</strain>
    </source>
</reference>
<dbReference type="VEuPathDB" id="FungiDB:RhiirFUN_019055"/>
<evidence type="ECO:0000313" key="1">
    <source>
        <dbReference type="EMBL" id="PKY56516.1"/>
    </source>
</evidence>
<dbReference type="OrthoDB" id="10345066at2759"/>
<name>A0A2I1HCA0_9GLOM</name>
<dbReference type="EMBL" id="LLXI01002212">
    <property type="protein sequence ID" value="PKY56516.1"/>
    <property type="molecule type" value="Genomic_DNA"/>
</dbReference>
<evidence type="ECO:0000313" key="2">
    <source>
        <dbReference type="Proteomes" id="UP000234323"/>
    </source>
</evidence>
<accession>A0A2I1HCA0</accession>
<proteinExistence type="predicted"/>
<keyword evidence="2" id="KW-1185">Reference proteome</keyword>
<sequence length="113" mass="13719">MQHQKDVYTITKSCTSIKELNQLTCFSNHLNDEFRMSFFYNPPDDHQIYHITCKEIKSKKVNNIDQHFDYIFYQRLDDKNFCQITCNLIPNTLITQYLNKNMFNIKLKQVERQ</sequence>
<dbReference type="Proteomes" id="UP000234323">
    <property type="component" value="Unassembled WGS sequence"/>
</dbReference>
<protein>
    <submittedName>
        <fullName evidence="1">Uncharacterized protein</fullName>
    </submittedName>
</protein>
<organism evidence="1 2">
    <name type="scientific">Rhizophagus irregularis</name>
    <dbReference type="NCBI Taxonomy" id="588596"/>
    <lineage>
        <taxon>Eukaryota</taxon>
        <taxon>Fungi</taxon>
        <taxon>Fungi incertae sedis</taxon>
        <taxon>Mucoromycota</taxon>
        <taxon>Glomeromycotina</taxon>
        <taxon>Glomeromycetes</taxon>
        <taxon>Glomerales</taxon>
        <taxon>Glomeraceae</taxon>
        <taxon>Rhizophagus</taxon>
    </lineage>
</organism>